<feature type="domain" description="HTH lacI-type" evidence="4">
    <location>
        <begin position="13"/>
        <end position="67"/>
    </location>
</feature>
<evidence type="ECO:0000313" key="5">
    <source>
        <dbReference type="EMBL" id="MBP0485114.1"/>
    </source>
</evidence>
<evidence type="ECO:0000256" key="1">
    <source>
        <dbReference type="ARBA" id="ARBA00023015"/>
    </source>
</evidence>
<reference evidence="5" key="1">
    <citation type="submission" date="2021-03" db="EMBL/GenBank/DDBJ databases">
        <title>Sagittula salina sp. nov. strain M10.9X isolated from the marine waste.</title>
        <authorList>
            <person name="Satari L."/>
            <person name="Molina-Menor E."/>
            <person name="Vidal-Verdu A."/>
            <person name="Pascual J."/>
            <person name="Pereto J."/>
            <person name="Porcar M."/>
        </authorList>
    </citation>
    <scope>NUCLEOTIDE SEQUENCE</scope>
    <source>
        <strain evidence="5">M10.9X</strain>
    </source>
</reference>
<dbReference type="InterPro" id="IPR010982">
    <property type="entry name" value="Lambda_DNA-bd_dom_sf"/>
</dbReference>
<keyword evidence="3" id="KW-0804">Transcription</keyword>
<dbReference type="RefSeq" id="WP_209364069.1">
    <property type="nucleotide sequence ID" value="NZ_JAGISH010000023.1"/>
</dbReference>
<evidence type="ECO:0000259" key="4">
    <source>
        <dbReference type="PROSITE" id="PS50932"/>
    </source>
</evidence>
<keyword evidence="1" id="KW-0805">Transcription regulation</keyword>
<dbReference type="InterPro" id="IPR025997">
    <property type="entry name" value="SBP_2_dom"/>
</dbReference>
<dbReference type="PROSITE" id="PS50932">
    <property type="entry name" value="HTH_LACI_2"/>
    <property type="match status" value="1"/>
</dbReference>
<accession>A0A940MYF2</accession>
<sequence length="342" mass="37672">MYDAEKSTPWRGPTISEIAEVAGVGSATVDRVLNNRPGVSEKTRRRVRDAFEKLSVERGAADRPLTFRLYCDSGASFNALMEQAVDRVNRTLPGVQIDGHYVSTNQMDPMPFARKIEDEGVEADGVIVIAREHPAINRAVRKLVGNGHPVVTLTTDLPSSRRLAYVGNDQYAAGSVAAQLIGRALPEKRTNILLMMSVPFRSQQEREMGFRRVLRSEFPHLKIEERVTSDDSTETTREQLAAYIAAHGCPAAIYNLAGANRGVAEALEDRGTTHDTIFVGHELTQYSRALLESGVMDYVISHDFTAEVTSAAEWIRSRLGGTEMSEPAATQISIHTRYNCGP</sequence>
<keyword evidence="6" id="KW-1185">Reference proteome</keyword>
<dbReference type="Proteomes" id="UP000675940">
    <property type="component" value="Unassembled WGS sequence"/>
</dbReference>
<comment type="caution">
    <text evidence="5">The sequence shown here is derived from an EMBL/GenBank/DDBJ whole genome shotgun (WGS) entry which is preliminary data.</text>
</comment>
<organism evidence="5 6">
    <name type="scientific">Sagittula salina</name>
    <dbReference type="NCBI Taxonomy" id="2820268"/>
    <lineage>
        <taxon>Bacteria</taxon>
        <taxon>Pseudomonadati</taxon>
        <taxon>Pseudomonadota</taxon>
        <taxon>Alphaproteobacteria</taxon>
        <taxon>Rhodobacterales</taxon>
        <taxon>Roseobacteraceae</taxon>
        <taxon>Sagittula</taxon>
    </lineage>
</organism>
<dbReference type="SUPFAM" id="SSF53822">
    <property type="entry name" value="Periplasmic binding protein-like I"/>
    <property type="match status" value="1"/>
</dbReference>
<dbReference type="InterPro" id="IPR000843">
    <property type="entry name" value="HTH_LacI"/>
</dbReference>
<dbReference type="EMBL" id="JAGISH010000023">
    <property type="protein sequence ID" value="MBP0485114.1"/>
    <property type="molecule type" value="Genomic_DNA"/>
</dbReference>
<dbReference type="SUPFAM" id="SSF47413">
    <property type="entry name" value="lambda repressor-like DNA-binding domains"/>
    <property type="match status" value="1"/>
</dbReference>
<keyword evidence="2 5" id="KW-0238">DNA-binding</keyword>
<evidence type="ECO:0000313" key="6">
    <source>
        <dbReference type="Proteomes" id="UP000675940"/>
    </source>
</evidence>
<dbReference type="PANTHER" id="PTHR30146">
    <property type="entry name" value="LACI-RELATED TRANSCRIPTIONAL REPRESSOR"/>
    <property type="match status" value="1"/>
</dbReference>
<dbReference type="CDD" id="cd01392">
    <property type="entry name" value="HTH_LacI"/>
    <property type="match status" value="1"/>
</dbReference>
<dbReference type="GO" id="GO:0000976">
    <property type="term" value="F:transcription cis-regulatory region binding"/>
    <property type="evidence" value="ECO:0007669"/>
    <property type="project" value="TreeGrafter"/>
</dbReference>
<dbReference type="InterPro" id="IPR028082">
    <property type="entry name" value="Peripla_BP_I"/>
</dbReference>
<dbReference type="GO" id="GO:0003700">
    <property type="term" value="F:DNA-binding transcription factor activity"/>
    <property type="evidence" value="ECO:0007669"/>
    <property type="project" value="TreeGrafter"/>
</dbReference>
<evidence type="ECO:0000256" key="2">
    <source>
        <dbReference type="ARBA" id="ARBA00023125"/>
    </source>
</evidence>
<dbReference type="PROSITE" id="PS00356">
    <property type="entry name" value="HTH_LACI_1"/>
    <property type="match status" value="1"/>
</dbReference>
<dbReference type="PANTHER" id="PTHR30146:SF152">
    <property type="entry name" value="TRANSCRIPTIONAL REGULATORY PROTEIN"/>
    <property type="match status" value="1"/>
</dbReference>
<evidence type="ECO:0000256" key="3">
    <source>
        <dbReference type="ARBA" id="ARBA00023163"/>
    </source>
</evidence>
<dbReference type="Gene3D" id="3.40.50.2300">
    <property type="match status" value="2"/>
</dbReference>
<dbReference type="Pfam" id="PF00356">
    <property type="entry name" value="LacI"/>
    <property type="match status" value="1"/>
</dbReference>
<dbReference type="CDD" id="cd06307">
    <property type="entry name" value="PBP1_sugar_binding"/>
    <property type="match status" value="1"/>
</dbReference>
<dbReference type="AlphaFoldDB" id="A0A940MYF2"/>
<dbReference type="Pfam" id="PF13407">
    <property type="entry name" value="Peripla_BP_4"/>
    <property type="match status" value="1"/>
</dbReference>
<protein>
    <submittedName>
        <fullName evidence="5">LacI family DNA-binding transcriptional regulator</fullName>
    </submittedName>
</protein>
<gene>
    <name evidence="5" type="ORF">J5474_21815</name>
</gene>
<dbReference type="Gene3D" id="1.10.260.40">
    <property type="entry name" value="lambda repressor-like DNA-binding domains"/>
    <property type="match status" value="1"/>
</dbReference>
<dbReference type="SMART" id="SM00354">
    <property type="entry name" value="HTH_LACI"/>
    <property type="match status" value="1"/>
</dbReference>
<proteinExistence type="predicted"/>
<name>A0A940MYF2_9RHOB</name>